<keyword evidence="2" id="KW-0349">Heme</keyword>
<gene>
    <name evidence="10" type="ORF">MNBD_GAMMA17-785</name>
</gene>
<dbReference type="GO" id="GO:0051539">
    <property type="term" value="F:4 iron, 4 sulfur cluster binding"/>
    <property type="evidence" value="ECO:0007669"/>
    <property type="project" value="UniProtKB-KW"/>
</dbReference>
<keyword evidence="4 10" id="KW-0560">Oxidoreductase</keyword>
<dbReference type="InterPro" id="IPR006066">
    <property type="entry name" value="NO2/SO3_Rdtase_FeS/sirohaem_BS"/>
</dbReference>
<dbReference type="EC" id="1.8.7.1" evidence="10"/>
<keyword evidence="3" id="KW-0479">Metal-binding</keyword>
<evidence type="ECO:0000259" key="9">
    <source>
        <dbReference type="Pfam" id="PF03460"/>
    </source>
</evidence>
<dbReference type="InterPro" id="IPR045854">
    <property type="entry name" value="NO2/SO3_Rdtase_4Fe4S_sf"/>
</dbReference>
<proteinExistence type="predicted"/>
<evidence type="ECO:0000256" key="3">
    <source>
        <dbReference type="ARBA" id="ARBA00022723"/>
    </source>
</evidence>
<dbReference type="SUPFAM" id="SSF56014">
    <property type="entry name" value="Nitrite and sulphite reductase 4Fe-4S domain-like"/>
    <property type="match status" value="2"/>
</dbReference>
<dbReference type="Pfam" id="PF01077">
    <property type="entry name" value="NIR_SIR"/>
    <property type="match status" value="1"/>
</dbReference>
<feature type="domain" description="Nitrite/Sulfite reductase ferredoxin-like" evidence="9">
    <location>
        <begin position="44"/>
        <end position="111"/>
    </location>
</feature>
<protein>
    <submittedName>
        <fullName evidence="10">Ferredoxin--sulfite reductase</fullName>
        <ecNumber evidence="10">1.8.7.1</ecNumber>
    </submittedName>
</protein>
<dbReference type="EMBL" id="UOFQ01000070">
    <property type="protein sequence ID" value="VAW87660.1"/>
    <property type="molecule type" value="Genomic_DNA"/>
</dbReference>
<feature type="non-terminal residue" evidence="10">
    <location>
        <position position="761"/>
    </location>
</feature>
<dbReference type="GO" id="GO:0050311">
    <property type="term" value="F:sulfite reductase (ferredoxin) activity"/>
    <property type="evidence" value="ECO:0007669"/>
    <property type="project" value="UniProtKB-EC"/>
</dbReference>
<dbReference type="Pfam" id="PF01206">
    <property type="entry name" value="TusA"/>
    <property type="match status" value="1"/>
</dbReference>
<feature type="domain" description="Nitrite/Sulfite reductase ferredoxin-like" evidence="9">
    <location>
        <begin position="309"/>
        <end position="373"/>
    </location>
</feature>
<evidence type="ECO:0000256" key="6">
    <source>
        <dbReference type="ARBA" id="ARBA00023014"/>
    </source>
</evidence>
<evidence type="ECO:0000256" key="1">
    <source>
        <dbReference type="ARBA" id="ARBA00022485"/>
    </source>
</evidence>
<name>A0A3B0ZF56_9ZZZZ</name>
<keyword evidence="6" id="KW-0411">Iron-sulfur</keyword>
<dbReference type="Gene3D" id="3.30.110.40">
    <property type="entry name" value="TusA-like domain"/>
    <property type="match status" value="1"/>
</dbReference>
<evidence type="ECO:0000256" key="5">
    <source>
        <dbReference type="ARBA" id="ARBA00023004"/>
    </source>
</evidence>
<feature type="domain" description="Nitrite/sulphite reductase 4Fe-4S" evidence="7">
    <location>
        <begin position="122"/>
        <end position="273"/>
    </location>
</feature>
<dbReference type="SUPFAM" id="SSF64307">
    <property type="entry name" value="SirA-like"/>
    <property type="match status" value="1"/>
</dbReference>
<keyword evidence="1" id="KW-0004">4Fe-4S</keyword>
<evidence type="ECO:0000259" key="7">
    <source>
        <dbReference type="Pfam" id="PF01077"/>
    </source>
</evidence>
<dbReference type="Pfam" id="PF03460">
    <property type="entry name" value="NIR_SIR_ferr"/>
    <property type="match status" value="2"/>
</dbReference>
<dbReference type="SUPFAM" id="SSF55124">
    <property type="entry name" value="Nitrite/Sulfite reductase N-terminal domain-like"/>
    <property type="match status" value="2"/>
</dbReference>
<dbReference type="InterPro" id="IPR006067">
    <property type="entry name" value="NO2/SO3_Rdtase_4Fe4S_dom"/>
</dbReference>
<dbReference type="PANTHER" id="PTHR32439:SF9">
    <property type="entry name" value="BLR3264 PROTEIN"/>
    <property type="match status" value="1"/>
</dbReference>
<dbReference type="CDD" id="cd00291">
    <property type="entry name" value="SirA_YedF_YeeD"/>
    <property type="match status" value="1"/>
</dbReference>
<evidence type="ECO:0000256" key="4">
    <source>
        <dbReference type="ARBA" id="ARBA00023002"/>
    </source>
</evidence>
<organism evidence="10">
    <name type="scientific">hydrothermal vent metagenome</name>
    <dbReference type="NCBI Taxonomy" id="652676"/>
    <lineage>
        <taxon>unclassified sequences</taxon>
        <taxon>metagenomes</taxon>
        <taxon>ecological metagenomes</taxon>
    </lineage>
</organism>
<accession>A0A3B0ZF56</accession>
<reference evidence="10" key="1">
    <citation type="submission" date="2018-06" db="EMBL/GenBank/DDBJ databases">
        <authorList>
            <person name="Zhirakovskaya E."/>
        </authorList>
    </citation>
    <scope>NUCLEOTIDE SEQUENCE</scope>
</reference>
<dbReference type="AlphaFoldDB" id="A0A3B0ZF56"/>
<evidence type="ECO:0000313" key="10">
    <source>
        <dbReference type="EMBL" id="VAW87660.1"/>
    </source>
</evidence>
<dbReference type="Gene3D" id="3.90.480.10">
    <property type="entry name" value="Sulfite Reductase Hemoprotein,Domain 2"/>
    <property type="match status" value="1"/>
</dbReference>
<dbReference type="GO" id="GO:0046872">
    <property type="term" value="F:metal ion binding"/>
    <property type="evidence" value="ECO:0007669"/>
    <property type="project" value="UniProtKB-KW"/>
</dbReference>
<sequence>MAVITQPLTNDEELVRYEETLQAFLDERIDHDRFQSMRLQQGIYGQRQEGVNMVRIKVPAGQFNADQADHIADVVDEFSQRGIAHITTRQAIQVHYIPLEKTPDAIRLLAKANMTSREACNNTVRNITGCPLAGVCPHEHTDISPILNNVVQHFLRYPLTQHLPRKFKMSFSGCESDCSQAMIHDVGIVATKKDGVPGFKVLAGGGLGHKPRHAITVEEFIPEKQLLASMEAIISLHNRYSNRRMRAKSRIKFLVDKFGKDGFIEKYKEELARTITALADKTLPAAEWVEPQSGNGYNNPGSPRAVLAQKQDGLNVFPIALPIGDITPVQLRGLATLMRAHNIEDIRTTQDQNLMLVGVPDDKIGTVRSELEALELKQPEIGNDVVACPGTSTCRLGITSSTILGPKLSGGDDDLRIRVSGCHNGCAQPETGDIGIYGEGKRKHGKLIPHYQMYLGGDGRNGGAIAIKGPTVPSARIETAIEKVKATYKSDHSGDESFFNWAQGKDTAYFKELLKDVATIEEHEMSDVMNDHGDESDFKVLQLGGGECSGAAQETVAANFSEAATERTYRNAFLLQRKYDDALECAAEVGRRVGQSLLFLAGEKPLDDLQEIGALLQTALPAQATLGQQVAEFGELIAELQNAFDDASFAELTQAMDHWTIEAANACQTIDQQLDLSASVAAIPAAAAEKATAEAIDLSTFGCPLHYIKARNELRKFSTGEVIDFLFTSGEPSEQVSSSLASEGHEILETEAQDGKTRIRV</sequence>
<evidence type="ECO:0000259" key="8">
    <source>
        <dbReference type="Pfam" id="PF01206"/>
    </source>
</evidence>
<dbReference type="InterPro" id="IPR051329">
    <property type="entry name" value="NIR_SIR_4Fe-4S"/>
</dbReference>
<dbReference type="InterPro" id="IPR005117">
    <property type="entry name" value="NiRdtase/SiRdtase_haem-b_fer"/>
</dbReference>
<dbReference type="InterPro" id="IPR001455">
    <property type="entry name" value="TusA-like"/>
</dbReference>
<dbReference type="InterPro" id="IPR036136">
    <property type="entry name" value="Nit/Sulf_reduc_fer-like_dom_sf"/>
</dbReference>
<keyword evidence="5" id="KW-0408">Iron</keyword>
<dbReference type="InterPro" id="IPR036868">
    <property type="entry name" value="TusA-like_sf"/>
</dbReference>
<feature type="domain" description="UPF0033" evidence="8">
    <location>
        <begin position="696"/>
        <end position="761"/>
    </location>
</feature>
<dbReference type="PROSITE" id="PS00365">
    <property type="entry name" value="NIR_SIR"/>
    <property type="match status" value="2"/>
</dbReference>
<evidence type="ECO:0000256" key="2">
    <source>
        <dbReference type="ARBA" id="ARBA00022617"/>
    </source>
</evidence>
<dbReference type="GO" id="GO:0020037">
    <property type="term" value="F:heme binding"/>
    <property type="evidence" value="ECO:0007669"/>
    <property type="project" value="InterPro"/>
</dbReference>
<dbReference type="PANTHER" id="PTHR32439">
    <property type="entry name" value="FERREDOXIN--NITRITE REDUCTASE, CHLOROPLASTIC"/>
    <property type="match status" value="1"/>
</dbReference>
<dbReference type="Gene3D" id="3.30.413.10">
    <property type="entry name" value="Sulfite Reductase Hemoprotein, domain 1"/>
    <property type="match status" value="2"/>
</dbReference>